<dbReference type="EMBL" id="VSFF01000011">
    <property type="protein sequence ID" value="TYC10962.1"/>
    <property type="molecule type" value="Genomic_DNA"/>
</dbReference>
<organism evidence="1 2">
    <name type="scientific">Actinomadura syzygii</name>
    <dbReference type="NCBI Taxonomy" id="1427538"/>
    <lineage>
        <taxon>Bacteria</taxon>
        <taxon>Bacillati</taxon>
        <taxon>Actinomycetota</taxon>
        <taxon>Actinomycetes</taxon>
        <taxon>Streptosporangiales</taxon>
        <taxon>Thermomonosporaceae</taxon>
        <taxon>Actinomadura</taxon>
    </lineage>
</organism>
<dbReference type="Proteomes" id="UP000322634">
    <property type="component" value="Unassembled WGS sequence"/>
</dbReference>
<dbReference type="AlphaFoldDB" id="A0A5D0U038"/>
<dbReference type="Gene3D" id="3.40.50.300">
    <property type="entry name" value="P-loop containing nucleotide triphosphate hydrolases"/>
    <property type="match status" value="1"/>
</dbReference>
<protein>
    <recommendedName>
        <fullName evidence="3">Uridine kinase</fullName>
    </recommendedName>
</protein>
<dbReference type="OrthoDB" id="3237545at2"/>
<accession>A0A5D0U038</accession>
<evidence type="ECO:0000313" key="1">
    <source>
        <dbReference type="EMBL" id="TYC10962.1"/>
    </source>
</evidence>
<dbReference type="InterPro" id="IPR027417">
    <property type="entry name" value="P-loop_NTPase"/>
</dbReference>
<comment type="caution">
    <text evidence="1">The sequence shown here is derived from an EMBL/GenBank/DDBJ whole genome shotgun (WGS) entry which is preliminary data.</text>
</comment>
<keyword evidence="2" id="KW-1185">Reference proteome</keyword>
<gene>
    <name evidence="1" type="ORF">FXF65_28725</name>
</gene>
<sequence length="234" mass="24536">MPSVPDDAPNRPATSPVTSYAALAARLLALPPSCGPSRLVAVDGPSGAGKSTFADRLAEVLVGAGGAPGGAGGRPPSEGTVGAPVVRSDDFRVPWDADPLTWWEPLRRAVLDPVGAGRPGALRRYDWRRGAYGPAEEVPAAPVLLVEGVGAAWAGSPAAFRIWIDAPLDLRRARAADRDGAEYADAWDRWSARETAFFAADGTRARADLHVDGARLGRDRFRTTPVRDGPGSGR</sequence>
<reference evidence="1 2" key="1">
    <citation type="submission" date="2019-08" db="EMBL/GenBank/DDBJ databases">
        <title>Actinomadura sp. nov. CYP1-5 isolated from mountain soil.</title>
        <authorList>
            <person name="Songsumanus A."/>
            <person name="Kuncharoen N."/>
            <person name="Kudo T."/>
            <person name="Yuki M."/>
            <person name="Igarashi Y."/>
            <person name="Tanasupawat S."/>
        </authorList>
    </citation>
    <scope>NUCLEOTIDE SEQUENCE [LARGE SCALE GENOMIC DNA]</scope>
    <source>
        <strain evidence="1 2">GKU157</strain>
    </source>
</reference>
<evidence type="ECO:0008006" key="3">
    <source>
        <dbReference type="Google" id="ProtNLM"/>
    </source>
</evidence>
<name>A0A5D0U038_9ACTN</name>
<dbReference type="SUPFAM" id="SSF52540">
    <property type="entry name" value="P-loop containing nucleoside triphosphate hydrolases"/>
    <property type="match status" value="1"/>
</dbReference>
<evidence type="ECO:0000313" key="2">
    <source>
        <dbReference type="Proteomes" id="UP000322634"/>
    </source>
</evidence>
<proteinExistence type="predicted"/>